<reference evidence="9 10" key="1">
    <citation type="journal article" date="2014" name="Mol. Plant">
        <title>Chromosome Scale Genome Assembly and Transcriptome Profiling of Nannochloropsis gaditana in Nitrogen Depletion.</title>
        <authorList>
            <person name="Corteggiani Carpinelli E."/>
            <person name="Telatin A."/>
            <person name="Vitulo N."/>
            <person name="Forcato C."/>
            <person name="D'Angelo M."/>
            <person name="Schiavon R."/>
            <person name="Vezzi A."/>
            <person name="Giacometti G.M."/>
            <person name="Morosinotto T."/>
            <person name="Valle G."/>
        </authorList>
    </citation>
    <scope>NUCLEOTIDE SEQUENCE [LARGE SCALE GENOMIC DNA]</scope>
    <source>
        <strain evidence="9 10">B-31</strain>
    </source>
</reference>
<feature type="compositionally biased region" description="Basic and acidic residues" evidence="7">
    <location>
        <begin position="378"/>
        <end position="393"/>
    </location>
</feature>
<keyword evidence="3 6" id="KW-0863">Zinc-finger</keyword>
<feature type="compositionally biased region" description="Basic and acidic residues" evidence="7">
    <location>
        <begin position="151"/>
        <end position="168"/>
    </location>
</feature>
<sequence length="2123" mass="232767">MEDLTDAGTTASIEAIENAISQASAVSAAPIDMDVAQNDVGFQSEPEKISGALLPSSQSQSPFLPANDGQAYVNRAPEIKTEAEISMVDPTGSQAQPLPASTASSAPEKKKYASRPPRLGDSFQAIVPSLGSEVNHEHRTRTSTGLISKKSGREPVPENDADSRDLRPHQFSLRDGLIWMPSALPEEEVDNYLIMTRGLLEQTSHSQDRQAPPWRRRGVSSSGVPLVSAKEAATTAGTGEQSQGAGGLIPLEADERALFYLYQRDYGVDRASLSLMSELGMGKEYKFLHALDTLYQSGASAAALDRRDRTTLVGSFSSGGVPSIGYSRGARPAQYPYAYYYPDRAPSAARGSSTEEDGGHGGKPEQQECLGEDEDGPVESREKKKRSADKTETRKQYAVLVERASSLWRAVEACRKKGSSGSNLNLNGDGGKVTSACASTSVSDRPRQSDILTIVHEIATLPNVDLPLGDSLSKELDKSFGGLKEVLATSRKFVAKVHDALNTTAAPSSSIDELNALLEELRQQPILLREEVQLAQIIADAKQWEAKAKKSLQDLRKLSLPEAENLITAADGLPLRLDTRKILEAKVKDCRALAEEILSLVPARMGRSMAECQTLAALGAVLERAKEVQLQFPELDMLKAVITRTEGWISEAKVAVSETPDLRKLQSLLEEANTIPVNLSDTCEEIRGKVEQAHHWVEKVRKALPRKNKTRSNAGDAGKVDYSAARTLLSEGAGIRVDVKELDDIAGVLDTAETWLQRVREALEESTDEAGLQSLQALLCEADDIPVEMDEHKILAAEIEARRWGLRVQPRLDGSQVTVKTLEKLVAEAAGLRARLPIAAQDKKAWRLPQEIEARRRLQGAQSWLKIFRTCVNSNGLGLRKGVTVRKVLHLLQLAGDVPVDLSEQMRPLEEALAKAKRWLESSSEILKSCGIRSRTKFCLAEEKGDGEADTSVVDAASGESGQKSGQLCDNTADGRDNEELEDTGKKWDVDPNLDEDASSSAGEEGVCIFEGAKVHQEALTECVGEASEIGVELPEAESLKALLQRVQHWLDQLGVVCPKRTSKRRGMRLKVSVQEVRDLIDEGKAFPVDVSEEVEEITERLETTLKWQDEVQAELLDVAQEGLRESKAYKLKDVKDGRNGDRSDVPEVDEDDVFNESHENRVKRLETLLEQTSDVGIDSLEDDMISRHLKAHQWASNAIDLLEFVDPKANVTDICLAEIADVMNDGMELLYAEVADDDAACCASDCQQSSVASKGSLSAVDGDGALNTASPSLLSYSSKAGMACDERCTSAEAGDISAPDSDLLCAADVNSTKEGDQKGSVAAKTSTKEFEVYVTEQGEVKKRRLKQKMKKVLIQSHGKCDEVLMEMMVFWWDKTKILRQIWETSREWSKRATRLLSSGGEKVRLDVMEELLAETHSWDFEMELVNRVRAEVERGKNILSRATAALEGGETAKLELSALKSLITEGDKCKVYIEEIKALRKHLASGQRWIARCQKTRPEELDEMMVLAEEAKEIRVNLGEEYERVLHRIIRCCFCRQMVDGPLIRCTECGEKYHQRCFDIREADAVDWERRGWCCPRCLVRWHMRDALAKTMVIVSKWIAVPNATPLGPILPHGQPMMQTALYGMGGGGVGGVLDEHYARAVELTTGKVKAWMKRLLHAVMMCADRNAEEVRTLGTSKLVKGSVLVEVIRLAKGDLDVDKCADVKEVIWNLSVVFWGARLICQLRRRPSLVPLQALTAEMQSVGIHNEPLQVMLNNLIRRALEWIYKAKPILQQGWISGDQAVINVARLRELIQEKRNIPVRLLLERRLEAMLAEEVPEKRYCHCRGFYDGLFMVQCISCNEWFHGRCVQIRAEDLDRRTEYQCVNCSQLKSIPYPYPPYRAPDPESLLAEVDEEEEEAISDIILSGIGGGGGGGAEGMNLLDQDEEIFMADKGSLEGIFPCKKKLSSLDEASNHVDMYLLPLAPSMKRKKLGMGGAAESRRHLSGGAEGVSKKKQRPSPSSHGSKAGTGGGNGACASHTSKGNKLKAKRKGPSIDRNGRTLTGVDLDSLGTMGDLDKNPAPSSVGGASAVSVSSQESSKAVTSSKRGRVRKPHSRLQGDDFVFSGIAVSGSGGSGGLKKTG</sequence>
<feature type="compositionally biased region" description="Polar residues" evidence="7">
    <location>
        <begin position="91"/>
        <end position="105"/>
    </location>
</feature>
<dbReference type="InterPro" id="IPR001965">
    <property type="entry name" value="Znf_PHD"/>
</dbReference>
<feature type="region of interest" description="Disordered" evidence="7">
    <location>
        <begin position="949"/>
        <end position="1001"/>
    </location>
</feature>
<evidence type="ECO:0000256" key="4">
    <source>
        <dbReference type="ARBA" id="ARBA00022833"/>
    </source>
</evidence>
<dbReference type="GO" id="GO:0008270">
    <property type="term" value="F:zinc ion binding"/>
    <property type="evidence" value="ECO:0007669"/>
    <property type="project" value="UniProtKB-KW"/>
</dbReference>
<dbReference type="SMART" id="SM00249">
    <property type="entry name" value="PHD"/>
    <property type="match status" value="2"/>
</dbReference>
<feature type="region of interest" description="Disordered" evidence="7">
    <location>
        <begin position="1973"/>
        <end position="2123"/>
    </location>
</feature>
<dbReference type="InterPro" id="IPR019786">
    <property type="entry name" value="Zinc_finger_PHD-type_CS"/>
</dbReference>
<name>W7TZ53_9STRA</name>
<feature type="compositionally biased region" description="Basic residues" evidence="7">
    <location>
        <begin position="2087"/>
        <end position="2096"/>
    </location>
</feature>
<protein>
    <submittedName>
        <fullName evidence="9">Lysine-specific demethylase 5d</fullName>
    </submittedName>
</protein>
<organism evidence="9 10">
    <name type="scientific">Nannochloropsis gaditana</name>
    <dbReference type="NCBI Taxonomy" id="72520"/>
    <lineage>
        <taxon>Eukaryota</taxon>
        <taxon>Sar</taxon>
        <taxon>Stramenopiles</taxon>
        <taxon>Ochrophyta</taxon>
        <taxon>Eustigmatophyceae</taxon>
        <taxon>Eustigmatales</taxon>
        <taxon>Monodopsidaceae</taxon>
        <taxon>Nannochloropsis</taxon>
    </lineage>
</organism>
<dbReference type="InterPro" id="IPR019787">
    <property type="entry name" value="Znf_PHD-finger"/>
</dbReference>
<dbReference type="GO" id="GO:0045893">
    <property type="term" value="P:positive regulation of DNA-templated transcription"/>
    <property type="evidence" value="ECO:0007669"/>
    <property type="project" value="TreeGrafter"/>
</dbReference>
<feature type="region of interest" description="Disordered" evidence="7">
    <location>
        <begin position="89"/>
        <end position="168"/>
    </location>
</feature>
<feature type="region of interest" description="Disordered" evidence="7">
    <location>
        <begin position="346"/>
        <end position="393"/>
    </location>
</feature>
<keyword evidence="5" id="KW-0539">Nucleus</keyword>
<feature type="compositionally biased region" description="Basic and acidic residues" evidence="7">
    <location>
        <begin position="973"/>
        <end position="990"/>
    </location>
</feature>
<dbReference type="PROSITE" id="PS50016">
    <property type="entry name" value="ZF_PHD_2"/>
    <property type="match status" value="1"/>
</dbReference>
<evidence type="ECO:0000313" key="9">
    <source>
        <dbReference type="EMBL" id="EWM28778.1"/>
    </source>
</evidence>
<dbReference type="Proteomes" id="UP000019335">
    <property type="component" value="Chromosome 4"/>
</dbReference>
<dbReference type="Pfam" id="PF08429">
    <property type="entry name" value="PLU-1"/>
    <property type="match status" value="4"/>
</dbReference>
<feature type="compositionally biased region" description="Basic residues" evidence="7">
    <location>
        <begin position="2023"/>
        <end position="2033"/>
    </location>
</feature>
<dbReference type="InterPro" id="IPR037869">
    <property type="entry name" value="Spp1/CFP1"/>
</dbReference>
<feature type="compositionally biased region" description="Basic and acidic residues" evidence="7">
    <location>
        <begin position="357"/>
        <end position="366"/>
    </location>
</feature>
<feature type="compositionally biased region" description="Low complexity" evidence="7">
    <location>
        <begin position="228"/>
        <end position="243"/>
    </location>
</feature>
<dbReference type="Pfam" id="PF00628">
    <property type="entry name" value="PHD"/>
    <property type="match status" value="1"/>
</dbReference>
<keyword evidence="4" id="KW-0862">Zinc</keyword>
<evidence type="ECO:0000259" key="8">
    <source>
        <dbReference type="PROSITE" id="PS50016"/>
    </source>
</evidence>
<feature type="region of interest" description="Disordered" evidence="7">
    <location>
        <begin position="203"/>
        <end position="246"/>
    </location>
</feature>
<evidence type="ECO:0000256" key="3">
    <source>
        <dbReference type="ARBA" id="ARBA00022771"/>
    </source>
</evidence>
<feature type="domain" description="PHD-type" evidence="8">
    <location>
        <begin position="1530"/>
        <end position="1582"/>
    </location>
</feature>
<dbReference type="OrthoDB" id="198567at2759"/>
<dbReference type="SUPFAM" id="SSF57903">
    <property type="entry name" value="FYVE/PHD zinc finger"/>
    <property type="match status" value="2"/>
</dbReference>
<feature type="compositionally biased region" description="Gly residues" evidence="7">
    <location>
        <begin position="2112"/>
        <end position="2123"/>
    </location>
</feature>
<evidence type="ECO:0000256" key="1">
    <source>
        <dbReference type="ARBA" id="ARBA00004123"/>
    </source>
</evidence>
<proteinExistence type="predicted"/>
<comment type="caution">
    <text evidence="9">The sequence shown here is derived from an EMBL/GenBank/DDBJ whole genome shotgun (WGS) entry which is preliminary data.</text>
</comment>
<dbReference type="PROSITE" id="PS01359">
    <property type="entry name" value="ZF_PHD_1"/>
    <property type="match status" value="2"/>
</dbReference>
<dbReference type="PANTHER" id="PTHR46174:SF1">
    <property type="entry name" value="CXXC-TYPE ZINC FINGER PROTEIN 1"/>
    <property type="match status" value="1"/>
</dbReference>
<dbReference type="EMBL" id="AZIL01000274">
    <property type="protein sequence ID" value="EWM28778.1"/>
    <property type="molecule type" value="Genomic_DNA"/>
</dbReference>
<keyword evidence="9" id="KW-0808">Transferase</keyword>
<dbReference type="InterPro" id="IPR000949">
    <property type="entry name" value="ELM2_dom"/>
</dbReference>
<evidence type="ECO:0000256" key="7">
    <source>
        <dbReference type="SAM" id="MobiDB-lite"/>
    </source>
</evidence>
<dbReference type="CDD" id="cd15489">
    <property type="entry name" value="PHD_SF"/>
    <property type="match status" value="1"/>
</dbReference>
<dbReference type="Pfam" id="PF01448">
    <property type="entry name" value="ELM2"/>
    <property type="match status" value="1"/>
</dbReference>
<accession>W7TZ53</accession>
<keyword evidence="10" id="KW-1185">Reference proteome</keyword>
<dbReference type="InterPro" id="IPR013637">
    <property type="entry name" value="Lys_sp_deMease-like_dom"/>
</dbReference>
<comment type="subcellular location">
    <subcellularLocation>
        <location evidence="1">Nucleus</location>
    </subcellularLocation>
</comment>
<dbReference type="SMART" id="SM01189">
    <property type="entry name" value="ELM2"/>
    <property type="match status" value="1"/>
</dbReference>
<dbReference type="InterPro" id="IPR011011">
    <property type="entry name" value="Znf_FYVE_PHD"/>
</dbReference>
<keyword evidence="2" id="KW-0479">Metal-binding</keyword>
<evidence type="ECO:0000256" key="6">
    <source>
        <dbReference type="PROSITE-ProRule" id="PRU00146"/>
    </source>
</evidence>
<evidence type="ECO:0000256" key="2">
    <source>
        <dbReference type="ARBA" id="ARBA00022723"/>
    </source>
</evidence>
<dbReference type="GO" id="GO:0008168">
    <property type="term" value="F:methyltransferase activity"/>
    <property type="evidence" value="ECO:0007669"/>
    <property type="project" value="UniProtKB-KW"/>
</dbReference>
<dbReference type="GO" id="GO:0032259">
    <property type="term" value="P:methylation"/>
    <property type="evidence" value="ECO:0007669"/>
    <property type="project" value="UniProtKB-KW"/>
</dbReference>
<feature type="compositionally biased region" description="Low complexity" evidence="7">
    <location>
        <begin position="2062"/>
        <end position="2086"/>
    </location>
</feature>
<feature type="compositionally biased region" description="Polar residues" evidence="7">
    <location>
        <begin position="960"/>
        <end position="970"/>
    </location>
</feature>
<keyword evidence="9" id="KW-0489">Methyltransferase</keyword>
<dbReference type="Gene3D" id="3.30.40.10">
    <property type="entry name" value="Zinc/RING finger domain, C3HC4 (zinc finger)"/>
    <property type="match status" value="2"/>
</dbReference>
<gene>
    <name evidence="9" type="ORF">Naga_100002g87</name>
</gene>
<dbReference type="InterPro" id="IPR013083">
    <property type="entry name" value="Znf_RING/FYVE/PHD"/>
</dbReference>
<evidence type="ECO:0000256" key="5">
    <source>
        <dbReference type="ARBA" id="ARBA00023242"/>
    </source>
</evidence>
<dbReference type="PANTHER" id="PTHR46174">
    <property type="entry name" value="CXXC-TYPE ZINC FINGER PROTEIN 1"/>
    <property type="match status" value="1"/>
</dbReference>
<evidence type="ECO:0000313" key="10">
    <source>
        <dbReference type="Proteomes" id="UP000019335"/>
    </source>
</evidence>
<dbReference type="GO" id="GO:0048188">
    <property type="term" value="C:Set1C/COMPASS complex"/>
    <property type="evidence" value="ECO:0007669"/>
    <property type="project" value="InterPro"/>
</dbReference>